<dbReference type="EMBL" id="LAVV01015181">
    <property type="protein sequence ID" value="KNZ44086.1"/>
    <property type="molecule type" value="Genomic_DNA"/>
</dbReference>
<keyword evidence="3" id="KW-1185">Reference proteome</keyword>
<evidence type="ECO:0000313" key="2">
    <source>
        <dbReference type="EMBL" id="KNZ44086.1"/>
    </source>
</evidence>
<name>A0A0L6U6D6_9BASI</name>
<organism evidence="2 3">
    <name type="scientific">Puccinia sorghi</name>
    <dbReference type="NCBI Taxonomy" id="27349"/>
    <lineage>
        <taxon>Eukaryota</taxon>
        <taxon>Fungi</taxon>
        <taxon>Dikarya</taxon>
        <taxon>Basidiomycota</taxon>
        <taxon>Pucciniomycotina</taxon>
        <taxon>Pucciniomycetes</taxon>
        <taxon>Pucciniales</taxon>
        <taxon>Pucciniaceae</taxon>
        <taxon>Puccinia</taxon>
    </lineage>
</organism>
<proteinExistence type="predicted"/>
<evidence type="ECO:0000313" key="3">
    <source>
        <dbReference type="Proteomes" id="UP000037035"/>
    </source>
</evidence>
<accession>A0A0L6U6D6</accession>
<dbReference type="AlphaFoldDB" id="A0A0L6U6D6"/>
<protein>
    <submittedName>
        <fullName evidence="2">Uncharacterized protein</fullName>
    </submittedName>
</protein>
<gene>
    <name evidence="2" type="ORF">VP01_951g6</name>
</gene>
<dbReference type="VEuPathDB" id="FungiDB:VP01_951g6"/>
<comment type="caution">
    <text evidence="2">The sequence shown here is derived from an EMBL/GenBank/DDBJ whole genome shotgun (WGS) entry which is preliminary data.</text>
</comment>
<sequence length="192" mass="20963">MYMGVSHWVLPSRTPHVDFDLGPRWEPWSDLCTPSTVQFVKLFRTSLADFVWMADELRGNLAHAPIGPNQPSSVEAQVGVAEIGAVTVVGCANPHLECRGSTCMINTRSSKSNLSGPLAPSSRPKRPKQTKQFKDLLKLPPLPPLPEPLPPTPGNCPIPTPEVRLPGIPHINQTPTLTWKTIPPLLHSALDI</sequence>
<feature type="region of interest" description="Disordered" evidence="1">
    <location>
        <begin position="109"/>
        <end position="162"/>
    </location>
</feature>
<dbReference type="Proteomes" id="UP000037035">
    <property type="component" value="Unassembled WGS sequence"/>
</dbReference>
<reference evidence="2 3" key="1">
    <citation type="submission" date="2015-08" db="EMBL/GenBank/DDBJ databases">
        <title>Next Generation Sequencing and Analysis of the Genome of Puccinia sorghi L Schw, the Causal Agent of Maize Common Rust.</title>
        <authorList>
            <person name="Rochi L."/>
            <person name="Burguener G."/>
            <person name="Darino M."/>
            <person name="Turjanski A."/>
            <person name="Kreff E."/>
            <person name="Dieguez M.J."/>
            <person name="Sacco F."/>
        </authorList>
    </citation>
    <scope>NUCLEOTIDE SEQUENCE [LARGE SCALE GENOMIC DNA]</scope>
    <source>
        <strain evidence="2 3">RO10H11247</strain>
    </source>
</reference>
<feature type="compositionally biased region" description="Pro residues" evidence="1">
    <location>
        <begin position="140"/>
        <end position="160"/>
    </location>
</feature>
<evidence type="ECO:0000256" key="1">
    <source>
        <dbReference type="SAM" id="MobiDB-lite"/>
    </source>
</evidence>